<feature type="non-terminal residue" evidence="1">
    <location>
        <position position="43"/>
    </location>
</feature>
<organism evidence="1 2">
    <name type="scientific">Elysia crispata</name>
    <name type="common">lettuce slug</name>
    <dbReference type="NCBI Taxonomy" id="231223"/>
    <lineage>
        <taxon>Eukaryota</taxon>
        <taxon>Metazoa</taxon>
        <taxon>Spiralia</taxon>
        <taxon>Lophotrochozoa</taxon>
        <taxon>Mollusca</taxon>
        <taxon>Gastropoda</taxon>
        <taxon>Heterobranchia</taxon>
        <taxon>Euthyneura</taxon>
        <taxon>Panpulmonata</taxon>
        <taxon>Sacoglossa</taxon>
        <taxon>Placobranchoidea</taxon>
        <taxon>Plakobranchidae</taxon>
        <taxon>Elysia</taxon>
    </lineage>
</organism>
<dbReference type="EMBL" id="JAWDGP010001703">
    <property type="protein sequence ID" value="KAK3789008.1"/>
    <property type="molecule type" value="Genomic_DNA"/>
</dbReference>
<protein>
    <submittedName>
        <fullName evidence="1">Uncharacterized protein</fullName>
    </submittedName>
</protein>
<dbReference type="Proteomes" id="UP001283361">
    <property type="component" value="Unassembled WGS sequence"/>
</dbReference>
<keyword evidence="2" id="KW-1185">Reference proteome</keyword>
<evidence type="ECO:0000313" key="1">
    <source>
        <dbReference type="EMBL" id="KAK3789008.1"/>
    </source>
</evidence>
<sequence length="43" mass="4734">MDLWFSGMGKPNSALACGNELWGVTNGKLLNLASLLQSRCHLW</sequence>
<accession>A0AAE1AJW3</accession>
<gene>
    <name evidence="1" type="ORF">RRG08_036146</name>
</gene>
<name>A0AAE1AJW3_9GAST</name>
<comment type="caution">
    <text evidence="1">The sequence shown here is derived from an EMBL/GenBank/DDBJ whole genome shotgun (WGS) entry which is preliminary data.</text>
</comment>
<dbReference type="AlphaFoldDB" id="A0AAE1AJW3"/>
<reference evidence="1" key="1">
    <citation type="journal article" date="2023" name="G3 (Bethesda)">
        <title>A reference genome for the long-term kleptoplast-retaining sea slug Elysia crispata morphotype clarki.</title>
        <authorList>
            <person name="Eastman K.E."/>
            <person name="Pendleton A.L."/>
            <person name="Shaikh M.A."/>
            <person name="Suttiyut T."/>
            <person name="Ogas R."/>
            <person name="Tomko P."/>
            <person name="Gavelis G."/>
            <person name="Widhalm J.R."/>
            <person name="Wisecaver J.H."/>
        </authorList>
    </citation>
    <scope>NUCLEOTIDE SEQUENCE</scope>
    <source>
        <strain evidence="1">ECLA1</strain>
    </source>
</reference>
<evidence type="ECO:0000313" key="2">
    <source>
        <dbReference type="Proteomes" id="UP001283361"/>
    </source>
</evidence>
<proteinExistence type="predicted"/>